<sequence>MAAVLLEFAEHHSRLHGEVLPESWRLDLSGRPMKWTDLNCKGTRPGRRALQNVEPNQSTPRAIAAPRPTRHLRHSSSDESLNPVLSLLSVLNLFFICSCLAGWLARKVFVNEKALQPELNHVACGSGLMQAGQTSLQIRCRSVAQVVVVVPALPMQTIYGRTRLLRSMSAYTVPEVGPPEGQD</sequence>
<dbReference type="EMBL" id="ML992515">
    <property type="protein sequence ID" value="KAF2219742.1"/>
    <property type="molecule type" value="Genomic_DNA"/>
</dbReference>
<dbReference type="Proteomes" id="UP000799538">
    <property type="component" value="Unassembled WGS sequence"/>
</dbReference>
<evidence type="ECO:0000313" key="2">
    <source>
        <dbReference type="EMBL" id="KAF2219742.1"/>
    </source>
</evidence>
<keyword evidence="3" id="KW-1185">Reference proteome</keyword>
<reference evidence="3" key="1">
    <citation type="journal article" date="2020" name="Stud. Mycol.">
        <title>101 Dothideomycetes genomes: A test case for predicting lifestyles and emergence of pathogens.</title>
        <authorList>
            <person name="Haridas S."/>
            <person name="Albert R."/>
            <person name="Binder M."/>
            <person name="Bloem J."/>
            <person name="LaButti K."/>
            <person name="Salamov A."/>
            <person name="Andreopoulos B."/>
            <person name="Baker S."/>
            <person name="Barry K."/>
            <person name="Bills G."/>
            <person name="Bluhm B."/>
            <person name="Cannon C."/>
            <person name="Castanera R."/>
            <person name="Culley D."/>
            <person name="Daum C."/>
            <person name="Ezra D."/>
            <person name="Gonzalez J."/>
            <person name="Henrissat B."/>
            <person name="Kuo A."/>
            <person name="Liang C."/>
            <person name="Lipzen A."/>
            <person name="Lutzoni F."/>
            <person name="Magnuson J."/>
            <person name="Mondo S."/>
            <person name="Nolan M."/>
            <person name="Ohm R."/>
            <person name="Pangilinan J."/>
            <person name="Park H.-J."/>
            <person name="Ramirez L."/>
            <person name="Alfaro M."/>
            <person name="Sun H."/>
            <person name="Tritt A."/>
            <person name="Yoshinaga Y."/>
            <person name="Zwiers L.-H."/>
            <person name="Turgeon B."/>
            <person name="Goodwin S."/>
            <person name="Spatafora J."/>
            <person name="Crous P."/>
            <person name="Grigoriev I."/>
        </authorList>
    </citation>
    <scope>NUCLEOTIDE SEQUENCE [LARGE SCALE GENOMIC DNA]</scope>
    <source>
        <strain evidence="3">CECT 20119</strain>
    </source>
</reference>
<evidence type="ECO:0000256" key="1">
    <source>
        <dbReference type="SAM" id="MobiDB-lite"/>
    </source>
</evidence>
<feature type="region of interest" description="Disordered" evidence="1">
    <location>
        <begin position="46"/>
        <end position="77"/>
    </location>
</feature>
<proteinExistence type="predicted"/>
<gene>
    <name evidence="2" type="ORF">BDZ85DRAFT_298660</name>
</gene>
<protein>
    <submittedName>
        <fullName evidence="2">Uncharacterized protein</fullName>
    </submittedName>
</protein>
<name>A0A6A6G202_9PEZI</name>
<organism evidence="2 3">
    <name type="scientific">Elsinoe ampelina</name>
    <dbReference type="NCBI Taxonomy" id="302913"/>
    <lineage>
        <taxon>Eukaryota</taxon>
        <taxon>Fungi</taxon>
        <taxon>Dikarya</taxon>
        <taxon>Ascomycota</taxon>
        <taxon>Pezizomycotina</taxon>
        <taxon>Dothideomycetes</taxon>
        <taxon>Dothideomycetidae</taxon>
        <taxon>Myriangiales</taxon>
        <taxon>Elsinoaceae</taxon>
        <taxon>Elsinoe</taxon>
    </lineage>
</organism>
<evidence type="ECO:0000313" key="3">
    <source>
        <dbReference type="Proteomes" id="UP000799538"/>
    </source>
</evidence>
<accession>A0A6A6G202</accession>
<dbReference type="AlphaFoldDB" id="A0A6A6G202"/>